<reference evidence="2" key="2">
    <citation type="submission" date="2025-08" db="UniProtKB">
        <authorList>
            <consortium name="RefSeq"/>
        </authorList>
    </citation>
    <scope>IDENTIFICATION</scope>
    <source>
        <tissue evidence="2">Young leaves</tissue>
    </source>
</reference>
<evidence type="ECO:0000313" key="2">
    <source>
        <dbReference type="RefSeq" id="XP_027338095.1"/>
    </source>
</evidence>
<organism evidence="1 2">
    <name type="scientific">Abrus precatorius</name>
    <name type="common">Indian licorice</name>
    <name type="synonym">Glycine abrus</name>
    <dbReference type="NCBI Taxonomy" id="3816"/>
    <lineage>
        <taxon>Eukaryota</taxon>
        <taxon>Viridiplantae</taxon>
        <taxon>Streptophyta</taxon>
        <taxon>Embryophyta</taxon>
        <taxon>Tracheophyta</taxon>
        <taxon>Spermatophyta</taxon>
        <taxon>Magnoliopsida</taxon>
        <taxon>eudicotyledons</taxon>
        <taxon>Gunneridae</taxon>
        <taxon>Pentapetalae</taxon>
        <taxon>rosids</taxon>
        <taxon>fabids</taxon>
        <taxon>Fabales</taxon>
        <taxon>Fabaceae</taxon>
        <taxon>Papilionoideae</taxon>
        <taxon>50 kb inversion clade</taxon>
        <taxon>NPAAA clade</taxon>
        <taxon>indigoferoid/millettioid clade</taxon>
        <taxon>Abreae</taxon>
        <taxon>Abrus</taxon>
    </lineage>
</organism>
<accession>A0A8B8K2Z3</accession>
<dbReference type="RefSeq" id="XP_027338095.1">
    <property type="nucleotide sequence ID" value="XM_027482294.1"/>
</dbReference>
<evidence type="ECO:0000313" key="1">
    <source>
        <dbReference type="Proteomes" id="UP000694853"/>
    </source>
</evidence>
<sequence>MAITPVNTTYTRDFTFTPELVTSNYKQKYQSLNYSACPEQAHGCCIINSEAELVVEEVEKVANAIEKVAMIAEKVSEEVAEKLPEDGKLKKAALVVERLSKQAAHDAELTIEFIHKVDEFKNDLDDLESFIAPIVDKIVKKESERK</sequence>
<protein>
    <submittedName>
        <fullName evidence="2">Uncharacterized protein LOC113852035</fullName>
    </submittedName>
</protein>
<dbReference type="AlphaFoldDB" id="A0A8B8K2Z3"/>
<dbReference type="PANTHER" id="PTHR33735">
    <property type="entry name" value="EXPRESSED PROTEIN"/>
    <property type="match status" value="1"/>
</dbReference>
<name>A0A8B8K2Z3_ABRPR</name>
<keyword evidence="1" id="KW-1185">Reference proteome</keyword>
<dbReference type="Proteomes" id="UP000694853">
    <property type="component" value="Unplaced"/>
</dbReference>
<dbReference type="OrthoDB" id="783687at2759"/>
<dbReference type="GeneID" id="113852035"/>
<dbReference type="KEGG" id="aprc:113852035"/>
<dbReference type="PANTHER" id="PTHR33735:SF10">
    <property type="entry name" value="EXPRESSED PROTEIN"/>
    <property type="match status" value="1"/>
</dbReference>
<proteinExistence type="predicted"/>
<gene>
    <name evidence="2" type="primary">LOC113852035</name>
</gene>
<reference evidence="1" key="1">
    <citation type="journal article" date="2019" name="Toxins">
        <title>Detection of Abrin-Like and Prepropulchellin-Like Toxin Genes and Transcripts Using Whole Genome Sequencing and Full-Length Transcript Sequencing of Abrus precatorius.</title>
        <authorList>
            <person name="Hovde B.T."/>
            <person name="Daligault H.E."/>
            <person name="Hanschen E.R."/>
            <person name="Kunde Y.A."/>
            <person name="Johnson M.B."/>
            <person name="Starkenburg S.R."/>
            <person name="Johnson S.L."/>
        </authorList>
    </citation>
    <scope>NUCLEOTIDE SEQUENCE [LARGE SCALE GENOMIC DNA]</scope>
</reference>